<feature type="domain" description="NAD(P)-binding" evidence="10">
    <location>
        <begin position="454"/>
        <end position="666"/>
    </location>
</feature>
<evidence type="ECO:0000256" key="4">
    <source>
        <dbReference type="ARBA" id="ARBA00012290"/>
    </source>
</evidence>
<evidence type="ECO:0000313" key="11">
    <source>
        <dbReference type="EMBL" id="GEW54225.1"/>
    </source>
</evidence>
<gene>
    <name evidence="11" type="ORF">Tci_226201</name>
</gene>
<sequence>SYHASIKAAQFEALYGHKFRSPVCWAEVGDAELIGPEIIQEKTEKIVQIKQRLQAARDRQKSYADIRRKPLEFQVGDKVMLKLSRVHSTFHVSNLKKCLSDEPLAIPLDELHIDDKLRFVEEPVEIMDREIKWLRQSHILIIKVRWNSKRGPEFTWEREDQFKQKYPHLFTNRASSSTTRVELLIETISTDLEFFDDGHATKAKKLFNDFLEDFEDEILDAKVQENEATPLSDEEIALDAASQGTMTSGILIGSALITLKPTSSFNTTNNKNEATLLMPRSNIATPFDFASFNKHVSGRIPVSIGGKRRRVVVTGGSGFVGSHLVDKLMARGDDVIVIDNFFTGRKENVKHHFGNPRFELIRHDVVEPILLEVDQIYHLACPASPVHYKYNPVKTIISFCFILLLFVQLDIWEFTNCENLHHQVSYGYRGFGELLSTCNHILKVVFKLYIHLLVYTTNVMGTLNMLGLAKRIGARFLLTSTSEVYGDPLEHPQKETYWGHVNPIGVRSCYDEGKRTAETLTMDYHRGDGVEVRIARIFNTYGPRMCLDDGRVVSNFVSQAIRKQPMTVYGDGKQTRSFQYVSDLVDGLMALMEGEHIGPFNLGNPGEFTMLELAQVVKETIDPSATIEFRDNTADDPQKRKPDISKAKEYLNWEPKITLREGLPRMAADFRNRILNEDEGKGNKSSRKDIDLKCVGCLLKNFLF</sequence>
<dbReference type="EMBL" id="BKCJ010062802">
    <property type="protein sequence ID" value="GEW54225.1"/>
    <property type="molecule type" value="Genomic_DNA"/>
</dbReference>
<dbReference type="Pfam" id="PF16363">
    <property type="entry name" value="GDP_Man_Dehyd"/>
    <property type="match status" value="1"/>
</dbReference>
<keyword evidence="7" id="KW-0456">Lyase</keyword>
<dbReference type="Gene3D" id="3.40.50.720">
    <property type="entry name" value="NAD(P)-binding Rossmann-like Domain"/>
    <property type="match status" value="2"/>
</dbReference>
<dbReference type="Pfam" id="PF01370">
    <property type="entry name" value="Epimerase"/>
    <property type="match status" value="1"/>
</dbReference>
<comment type="cofactor">
    <cofactor evidence="1">
        <name>NAD(+)</name>
        <dbReference type="ChEBI" id="CHEBI:57540"/>
    </cofactor>
</comment>
<evidence type="ECO:0000259" key="10">
    <source>
        <dbReference type="Pfam" id="PF16363"/>
    </source>
</evidence>
<dbReference type="CDD" id="cd05230">
    <property type="entry name" value="UGD_SDR_e"/>
    <property type="match status" value="1"/>
</dbReference>
<comment type="caution">
    <text evidence="11">The sequence shown here is derived from an EMBL/GenBank/DDBJ whole genome shotgun (WGS) entry which is preliminary data.</text>
</comment>
<dbReference type="PANTHER" id="PTHR43078">
    <property type="entry name" value="UDP-GLUCURONIC ACID DECARBOXYLASE-RELATED"/>
    <property type="match status" value="1"/>
</dbReference>
<dbReference type="InterPro" id="IPR001509">
    <property type="entry name" value="Epimerase_deHydtase"/>
</dbReference>
<comment type="function">
    <text evidence="8">Catalyzes the NAD-dependent decarboxylation of UDP-glucuronic acid to UDP-xylose. Necessary for the biosynthesis of the core tetrasaccharide in glycosaminoglycan biosynthesis.</text>
</comment>
<name>A0A699GVN0_TANCI</name>
<evidence type="ECO:0000256" key="5">
    <source>
        <dbReference type="ARBA" id="ARBA00022793"/>
    </source>
</evidence>
<evidence type="ECO:0000256" key="8">
    <source>
        <dbReference type="ARBA" id="ARBA00025005"/>
    </source>
</evidence>
<proteinExistence type="inferred from homology"/>
<dbReference type="UniPathway" id="UPA00796">
    <property type="reaction ID" value="UER00771"/>
</dbReference>
<dbReference type="InterPro" id="IPR044516">
    <property type="entry name" value="UXS-like"/>
</dbReference>
<dbReference type="AlphaFoldDB" id="A0A699GVN0"/>
<dbReference type="PANTHER" id="PTHR43078:SF22">
    <property type="entry name" value="UDP-GLUCURONIC ACID DECARBOXYLASE 1"/>
    <property type="match status" value="1"/>
</dbReference>
<accession>A0A699GVN0</accession>
<dbReference type="GO" id="GO:0048040">
    <property type="term" value="F:UDP-glucuronate decarboxylase activity"/>
    <property type="evidence" value="ECO:0007669"/>
    <property type="project" value="UniProtKB-EC"/>
</dbReference>
<feature type="domain" description="NAD-dependent epimerase/dehydratase" evidence="9">
    <location>
        <begin position="311"/>
        <end position="395"/>
    </location>
</feature>
<evidence type="ECO:0000256" key="7">
    <source>
        <dbReference type="ARBA" id="ARBA00023239"/>
    </source>
</evidence>
<keyword evidence="6" id="KW-0520">NAD</keyword>
<organism evidence="11">
    <name type="scientific">Tanacetum cinerariifolium</name>
    <name type="common">Dalmatian daisy</name>
    <name type="synonym">Chrysanthemum cinerariifolium</name>
    <dbReference type="NCBI Taxonomy" id="118510"/>
    <lineage>
        <taxon>Eukaryota</taxon>
        <taxon>Viridiplantae</taxon>
        <taxon>Streptophyta</taxon>
        <taxon>Embryophyta</taxon>
        <taxon>Tracheophyta</taxon>
        <taxon>Spermatophyta</taxon>
        <taxon>Magnoliopsida</taxon>
        <taxon>eudicotyledons</taxon>
        <taxon>Gunneridae</taxon>
        <taxon>Pentapetalae</taxon>
        <taxon>asterids</taxon>
        <taxon>campanulids</taxon>
        <taxon>Asterales</taxon>
        <taxon>Asteraceae</taxon>
        <taxon>Asteroideae</taxon>
        <taxon>Anthemideae</taxon>
        <taxon>Anthemidinae</taxon>
        <taxon>Tanacetum</taxon>
    </lineage>
</organism>
<dbReference type="InterPro" id="IPR036291">
    <property type="entry name" value="NAD(P)-bd_dom_sf"/>
</dbReference>
<evidence type="ECO:0000256" key="2">
    <source>
        <dbReference type="ARBA" id="ARBA00005100"/>
    </source>
</evidence>
<dbReference type="GO" id="GO:0033320">
    <property type="term" value="P:UDP-D-xylose biosynthetic process"/>
    <property type="evidence" value="ECO:0007669"/>
    <property type="project" value="UniProtKB-UniPathway"/>
</dbReference>
<reference evidence="11" key="1">
    <citation type="journal article" date="2019" name="Sci. Rep.">
        <title>Draft genome of Tanacetum cinerariifolium, the natural source of mosquito coil.</title>
        <authorList>
            <person name="Yamashiro T."/>
            <person name="Shiraishi A."/>
            <person name="Satake H."/>
            <person name="Nakayama K."/>
        </authorList>
    </citation>
    <scope>NUCLEOTIDE SEQUENCE</scope>
</reference>
<comment type="similarity">
    <text evidence="3">Belongs to the NAD(P)-dependent epimerase/dehydratase family. UDP-glucuronic acid decarboxylase subfamily.</text>
</comment>
<evidence type="ECO:0000259" key="9">
    <source>
        <dbReference type="Pfam" id="PF01370"/>
    </source>
</evidence>
<dbReference type="FunFam" id="3.40.50.720:FF:000044">
    <property type="entry name" value="UDP-glucuronic acid decarboxylase 1"/>
    <property type="match status" value="1"/>
</dbReference>
<dbReference type="SUPFAM" id="SSF51735">
    <property type="entry name" value="NAD(P)-binding Rossmann-fold domains"/>
    <property type="match status" value="1"/>
</dbReference>
<dbReference type="GO" id="GO:0042732">
    <property type="term" value="P:D-xylose metabolic process"/>
    <property type="evidence" value="ECO:0007669"/>
    <property type="project" value="InterPro"/>
</dbReference>
<dbReference type="GO" id="GO:0070403">
    <property type="term" value="F:NAD+ binding"/>
    <property type="evidence" value="ECO:0007669"/>
    <property type="project" value="InterPro"/>
</dbReference>
<evidence type="ECO:0000256" key="3">
    <source>
        <dbReference type="ARBA" id="ARBA00007505"/>
    </source>
</evidence>
<evidence type="ECO:0000256" key="1">
    <source>
        <dbReference type="ARBA" id="ARBA00001911"/>
    </source>
</evidence>
<keyword evidence="5" id="KW-0210">Decarboxylase</keyword>
<comment type="pathway">
    <text evidence="2">Nucleotide-sugar biosynthesis; UDP-alpha-D-xylose biosynthesis; UDP-alpha-D-xylose from UDP-alpha-D-glucuronate: step 1/1.</text>
</comment>
<dbReference type="InterPro" id="IPR016040">
    <property type="entry name" value="NAD(P)-bd_dom"/>
</dbReference>
<dbReference type="EC" id="4.1.1.35" evidence="4"/>
<dbReference type="GO" id="GO:0005737">
    <property type="term" value="C:cytoplasm"/>
    <property type="evidence" value="ECO:0007669"/>
    <property type="project" value="TreeGrafter"/>
</dbReference>
<protein>
    <recommendedName>
        <fullName evidence="4">UDP-glucuronate decarboxylase</fullName>
        <ecNumber evidence="4">4.1.1.35</ecNumber>
    </recommendedName>
</protein>
<feature type="non-terminal residue" evidence="11">
    <location>
        <position position="1"/>
    </location>
</feature>
<evidence type="ECO:0000256" key="6">
    <source>
        <dbReference type="ARBA" id="ARBA00023027"/>
    </source>
</evidence>